<evidence type="ECO:0000313" key="2">
    <source>
        <dbReference type="EMBL" id="GAA5109755.1"/>
    </source>
</evidence>
<dbReference type="Proteomes" id="UP001500804">
    <property type="component" value="Unassembled WGS sequence"/>
</dbReference>
<accession>A0ABP9N739</accession>
<dbReference type="EMBL" id="BAABJO010000001">
    <property type="protein sequence ID" value="GAA5109755.1"/>
    <property type="molecule type" value="Genomic_DNA"/>
</dbReference>
<reference evidence="3" key="1">
    <citation type="journal article" date="2019" name="Int. J. Syst. Evol. Microbiol.">
        <title>The Global Catalogue of Microorganisms (GCM) 10K type strain sequencing project: providing services to taxonomists for standard genome sequencing and annotation.</title>
        <authorList>
            <consortium name="The Broad Institute Genomics Platform"/>
            <consortium name="The Broad Institute Genome Sequencing Center for Infectious Disease"/>
            <person name="Wu L."/>
            <person name="Ma J."/>
        </authorList>
    </citation>
    <scope>NUCLEOTIDE SEQUENCE [LARGE SCALE GENOMIC DNA]</scope>
    <source>
        <strain evidence="3">JCM 18302</strain>
    </source>
</reference>
<gene>
    <name evidence="2" type="ORF">GCM10023320_00640</name>
</gene>
<dbReference type="RefSeq" id="WP_345602393.1">
    <property type="nucleotide sequence ID" value="NZ_BAABJO010000001.1"/>
</dbReference>
<evidence type="ECO:0000313" key="3">
    <source>
        <dbReference type="Proteomes" id="UP001500804"/>
    </source>
</evidence>
<keyword evidence="3" id="KW-1185">Reference proteome</keyword>
<feature type="region of interest" description="Disordered" evidence="1">
    <location>
        <begin position="1"/>
        <end position="36"/>
    </location>
</feature>
<sequence>MTTPNVDPNAIPEDEPIGEGRPAAEAQVHPPVWDSHPEHHKWEYVQEMGGWVRDYDPESLCNSVGAIPFQPTFGYPPPHPRCLLGECTCGATR</sequence>
<name>A0ABP9N739_9PSEU</name>
<comment type="caution">
    <text evidence="2">The sequence shown here is derived from an EMBL/GenBank/DDBJ whole genome shotgun (WGS) entry which is preliminary data.</text>
</comment>
<proteinExistence type="predicted"/>
<organism evidence="2 3">
    <name type="scientific">Pseudonocardia adelaidensis</name>
    <dbReference type="NCBI Taxonomy" id="648754"/>
    <lineage>
        <taxon>Bacteria</taxon>
        <taxon>Bacillati</taxon>
        <taxon>Actinomycetota</taxon>
        <taxon>Actinomycetes</taxon>
        <taxon>Pseudonocardiales</taxon>
        <taxon>Pseudonocardiaceae</taxon>
        <taxon>Pseudonocardia</taxon>
    </lineage>
</organism>
<evidence type="ECO:0000256" key="1">
    <source>
        <dbReference type="SAM" id="MobiDB-lite"/>
    </source>
</evidence>
<protein>
    <submittedName>
        <fullName evidence="2">Uncharacterized protein</fullName>
    </submittedName>
</protein>